<proteinExistence type="predicted"/>
<evidence type="ECO:0000259" key="1">
    <source>
        <dbReference type="Pfam" id="PF14280"/>
    </source>
</evidence>
<feature type="domain" description="DUF4365" evidence="1">
    <location>
        <begin position="4"/>
        <end position="156"/>
    </location>
</feature>
<accession>A0A1A9RNS2</accession>
<sequence>MEQFQIAFVHALAAVNGWRVSSIFPDYDGVDISISGSCHADNGFMPLFTDPIIHVQLKATAALRTLKNGLLSYDLEVKNYNQLIGNRYSTHRYLFLLDIPEQCEDWCGFTSSAIMLRNKCYWVSLKDNPPAGNTSTIAINIPQNQVLTPKVLDEIMYSAAEGKVYVHR</sequence>
<gene>
    <name evidence="2" type="ORF">A7P89_07950</name>
</gene>
<evidence type="ECO:0000313" key="3">
    <source>
        <dbReference type="Proteomes" id="UP000078103"/>
    </source>
</evidence>
<dbReference type="AlphaFoldDB" id="A0A1A9RNS2"/>
<protein>
    <recommendedName>
        <fullName evidence="1">DUF4365 domain-containing protein</fullName>
    </recommendedName>
</protein>
<reference evidence="3" key="1">
    <citation type="submission" date="2016-05" db="EMBL/GenBank/DDBJ databases">
        <title>Draft genome of Corynebacterium afermentans subsp. afermentans LCDC 88199T.</title>
        <authorList>
            <person name="Bernier A.-M."/>
            <person name="Bernard K."/>
        </authorList>
    </citation>
    <scope>NUCLEOTIDE SEQUENCE [LARGE SCALE GENOMIC DNA]</scope>
    <source>
        <strain evidence="3">NML120819</strain>
    </source>
</reference>
<dbReference type="InterPro" id="IPR025375">
    <property type="entry name" value="DUF4365"/>
</dbReference>
<dbReference type="EMBL" id="LXSH01000021">
    <property type="protein sequence ID" value="OAM21519.1"/>
    <property type="molecule type" value="Genomic_DNA"/>
</dbReference>
<comment type="caution">
    <text evidence="2">The sequence shown here is derived from an EMBL/GenBank/DDBJ whole genome shotgun (WGS) entry which is preliminary data.</text>
</comment>
<name>A0A1A9RNS2_EIKCO</name>
<dbReference type="Pfam" id="PF14280">
    <property type="entry name" value="DUF4365"/>
    <property type="match status" value="1"/>
</dbReference>
<organism evidence="2 3">
    <name type="scientific">Eikenella corrodens</name>
    <dbReference type="NCBI Taxonomy" id="539"/>
    <lineage>
        <taxon>Bacteria</taxon>
        <taxon>Pseudomonadati</taxon>
        <taxon>Pseudomonadota</taxon>
        <taxon>Betaproteobacteria</taxon>
        <taxon>Neisseriales</taxon>
        <taxon>Neisseriaceae</taxon>
        <taxon>Eikenella</taxon>
    </lineage>
</organism>
<evidence type="ECO:0000313" key="2">
    <source>
        <dbReference type="EMBL" id="OAM21519.1"/>
    </source>
</evidence>
<dbReference type="RefSeq" id="WP_064106075.1">
    <property type="nucleotide sequence ID" value="NZ_JAWFMW010000495.1"/>
</dbReference>
<dbReference type="Proteomes" id="UP000078103">
    <property type="component" value="Unassembled WGS sequence"/>
</dbReference>